<protein>
    <submittedName>
        <fullName evidence="1">Uncharacterized protein</fullName>
    </submittedName>
</protein>
<evidence type="ECO:0000313" key="1">
    <source>
        <dbReference type="EMBL" id="KAG9478115.1"/>
    </source>
</evidence>
<dbReference type="AlphaFoldDB" id="A0A8J6K457"/>
<sequence length="80" mass="9796">MTVKPSYRYIDGVSGKYEDYRQSKRSIFFILTPIVIYNYISTLKKTHKLCLVIWEKNSRFLEYIDRKKEKKRWRWVGGIL</sequence>
<comment type="caution">
    <text evidence="1">The sequence shown here is derived from an EMBL/GenBank/DDBJ whole genome shotgun (WGS) entry which is preliminary data.</text>
</comment>
<evidence type="ECO:0000313" key="2">
    <source>
        <dbReference type="Proteomes" id="UP000770717"/>
    </source>
</evidence>
<reference evidence="1" key="1">
    <citation type="thesis" date="2020" institute="ProQuest LLC" country="789 East Eisenhower Parkway, Ann Arbor, MI, USA">
        <title>Comparative Genomics and Chromosome Evolution.</title>
        <authorList>
            <person name="Mudd A.B."/>
        </authorList>
    </citation>
    <scope>NUCLEOTIDE SEQUENCE</scope>
    <source>
        <strain evidence="1">HN-11 Male</strain>
        <tissue evidence="1">Kidney and liver</tissue>
    </source>
</reference>
<gene>
    <name evidence="1" type="ORF">GDO78_013233</name>
</gene>
<proteinExistence type="predicted"/>
<dbReference type="EMBL" id="WNTK01000009">
    <property type="protein sequence ID" value="KAG9478115.1"/>
    <property type="molecule type" value="Genomic_DNA"/>
</dbReference>
<keyword evidence="2" id="KW-1185">Reference proteome</keyword>
<name>A0A8J6K457_ELECQ</name>
<organism evidence="1 2">
    <name type="scientific">Eleutherodactylus coqui</name>
    <name type="common">Puerto Rican coqui</name>
    <dbReference type="NCBI Taxonomy" id="57060"/>
    <lineage>
        <taxon>Eukaryota</taxon>
        <taxon>Metazoa</taxon>
        <taxon>Chordata</taxon>
        <taxon>Craniata</taxon>
        <taxon>Vertebrata</taxon>
        <taxon>Euteleostomi</taxon>
        <taxon>Amphibia</taxon>
        <taxon>Batrachia</taxon>
        <taxon>Anura</taxon>
        <taxon>Neobatrachia</taxon>
        <taxon>Hyloidea</taxon>
        <taxon>Eleutherodactylidae</taxon>
        <taxon>Eleutherodactylinae</taxon>
        <taxon>Eleutherodactylus</taxon>
        <taxon>Eleutherodactylus</taxon>
    </lineage>
</organism>
<dbReference type="Proteomes" id="UP000770717">
    <property type="component" value="Unassembled WGS sequence"/>
</dbReference>
<accession>A0A8J6K457</accession>